<name>A0A9Q1CI15_HOLLE</name>
<gene>
    <name evidence="1" type="ORF">HOLleu_08771</name>
</gene>
<dbReference type="EMBL" id="JAIZAY010000003">
    <property type="protein sequence ID" value="KAJ8045712.1"/>
    <property type="molecule type" value="Genomic_DNA"/>
</dbReference>
<reference evidence="1" key="1">
    <citation type="submission" date="2021-10" db="EMBL/GenBank/DDBJ databases">
        <title>Tropical sea cucumber genome reveals ecological adaptation and Cuvierian tubules defense mechanism.</title>
        <authorList>
            <person name="Chen T."/>
        </authorList>
    </citation>
    <scope>NUCLEOTIDE SEQUENCE</scope>
    <source>
        <strain evidence="1">Nanhai2018</strain>
        <tissue evidence="1">Muscle</tissue>
    </source>
</reference>
<keyword evidence="2" id="KW-1185">Reference proteome</keyword>
<organism evidence="1 2">
    <name type="scientific">Holothuria leucospilota</name>
    <name type="common">Black long sea cucumber</name>
    <name type="synonym">Mertensiothuria leucospilota</name>
    <dbReference type="NCBI Taxonomy" id="206669"/>
    <lineage>
        <taxon>Eukaryota</taxon>
        <taxon>Metazoa</taxon>
        <taxon>Echinodermata</taxon>
        <taxon>Eleutherozoa</taxon>
        <taxon>Echinozoa</taxon>
        <taxon>Holothuroidea</taxon>
        <taxon>Aspidochirotacea</taxon>
        <taxon>Aspidochirotida</taxon>
        <taxon>Holothuriidae</taxon>
        <taxon>Holothuria</taxon>
    </lineage>
</organism>
<sequence>MALAIITQRCLFKGPNFDYTAAVTPSFRTCSMCLLKFLSRSISFSIQGNSWILYTCDRELSFVNLPLVIWTWASAVKMSGKQFSWGLHLRKLWSAKPVTASTKGAQPEAVD</sequence>
<evidence type="ECO:0000313" key="1">
    <source>
        <dbReference type="EMBL" id="KAJ8045712.1"/>
    </source>
</evidence>
<dbReference type="Proteomes" id="UP001152320">
    <property type="component" value="Chromosome 3"/>
</dbReference>
<evidence type="ECO:0000313" key="2">
    <source>
        <dbReference type="Proteomes" id="UP001152320"/>
    </source>
</evidence>
<accession>A0A9Q1CI15</accession>
<protein>
    <submittedName>
        <fullName evidence="1">Uncharacterized protein</fullName>
    </submittedName>
</protein>
<comment type="caution">
    <text evidence="1">The sequence shown here is derived from an EMBL/GenBank/DDBJ whole genome shotgun (WGS) entry which is preliminary data.</text>
</comment>
<dbReference type="AlphaFoldDB" id="A0A9Q1CI15"/>
<proteinExistence type="predicted"/>